<dbReference type="EMBL" id="JADKNH010000001">
    <property type="protein sequence ID" value="MBF4692016.1"/>
    <property type="molecule type" value="Genomic_DNA"/>
</dbReference>
<sequence length="205" mass="23727">MEPKWLTWSKELQSIAQNGLTYTKDAFDKERFQRIRDISVEIIHEYTDMDQKKIKDLFCNEKGYQTPKVDVRGVIYTDHKILLVREKSDGKWSLPGGWADYNLSIKENVMKEIEEEAGLVVKPIKLIALLNRNMHNQPVTAYGVYKAFVQCEVKEGSFKANVETEESGFFEMDKLPTLSSGRVTKEQLKMCVDSIVNDVKYTLFD</sequence>
<keyword evidence="4" id="KW-1185">Reference proteome</keyword>
<dbReference type="InterPro" id="IPR059176">
    <property type="entry name" value="UDP-X_N"/>
</dbReference>
<keyword evidence="3" id="KW-0378">Hydrolase</keyword>
<dbReference type="Pfam" id="PF00293">
    <property type="entry name" value="NUDIX"/>
    <property type="match status" value="1"/>
</dbReference>
<evidence type="ECO:0000259" key="2">
    <source>
        <dbReference type="PROSITE" id="PS51462"/>
    </source>
</evidence>
<dbReference type="InterPro" id="IPR000086">
    <property type="entry name" value="NUDIX_hydrolase_dom"/>
</dbReference>
<organism evidence="3 4">
    <name type="scientific">Fusibacter ferrireducens</name>
    <dbReference type="NCBI Taxonomy" id="2785058"/>
    <lineage>
        <taxon>Bacteria</taxon>
        <taxon>Bacillati</taxon>
        <taxon>Bacillota</taxon>
        <taxon>Clostridia</taxon>
        <taxon>Eubacteriales</taxon>
        <taxon>Eubacteriales Family XII. Incertae Sedis</taxon>
        <taxon>Fusibacter</taxon>
    </lineage>
</organism>
<evidence type="ECO:0000313" key="4">
    <source>
        <dbReference type="Proteomes" id="UP000614200"/>
    </source>
</evidence>
<dbReference type="InterPro" id="IPR015797">
    <property type="entry name" value="NUDIX_hydrolase-like_dom_sf"/>
</dbReference>
<dbReference type="PROSITE" id="PS51462">
    <property type="entry name" value="NUDIX"/>
    <property type="match status" value="1"/>
</dbReference>
<protein>
    <submittedName>
        <fullName evidence="3">NUDIX hydrolase</fullName>
    </submittedName>
</protein>
<dbReference type="SUPFAM" id="SSF55811">
    <property type="entry name" value="Nudix"/>
    <property type="match status" value="1"/>
</dbReference>
<dbReference type="RefSeq" id="WP_194700241.1">
    <property type="nucleotide sequence ID" value="NZ_JADKNH010000001.1"/>
</dbReference>
<dbReference type="Pfam" id="PF12535">
    <property type="entry name" value="Nudix_N"/>
    <property type="match status" value="1"/>
</dbReference>
<dbReference type="Gene3D" id="3.90.79.10">
    <property type="entry name" value="Nucleoside Triphosphate Pyrophosphohydrolase"/>
    <property type="match status" value="1"/>
</dbReference>
<evidence type="ECO:0000313" key="3">
    <source>
        <dbReference type="EMBL" id="MBF4692016.1"/>
    </source>
</evidence>
<dbReference type="Proteomes" id="UP000614200">
    <property type="component" value="Unassembled WGS sequence"/>
</dbReference>
<comment type="caution">
    <text evidence="3">The sequence shown here is derived from an EMBL/GenBank/DDBJ whole genome shotgun (WGS) entry which is preliminary data.</text>
</comment>
<dbReference type="PANTHER" id="PTHR43736:SF1">
    <property type="entry name" value="DIHYDRONEOPTERIN TRIPHOSPHATE DIPHOSPHATASE"/>
    <property type="match status" value="1"/>
</dbReference>
<feature type="domain" description="Nudix hydrolase" evidence="2">
    <location>
        <begin position="66"/>
        <end position="192"/>
    </location>
</feature>
<comment type="similarity">
    <text evidence="1">Belongs to the Nudix hydrolase family.</text>
</comment>
<evidence type="ECO:0000256" key="1">
    <source>
        <dbReference type="ARBA" id="ARBA00005582"/>
    </source>
</evidence>
<gene>
    <name evidence="3" type="ORF">ISU02_02750</name>
</gene>
<dbReference type="PANTHER" id="PTHR43736">
    <property type="entry name" value="ADP-RIBOSE PYROPHOSPHATASE"/>
    <property type="match status" value="1"/>
</dbReference>
<dbReference type="Gene3D" id="6.10.250.1120">
    <property type="match status" value="1"/>
</dbReference>
<dbReference type="GO" id="GO:0016787">
    <property type="term" value="F:hydrolase activity"/>
    <property type="evidence" value="ECO:0007669"/>
    <property type="project" value="UniProtKB-KW"/>
</dbReference>
<reference evidence="3 4" key="1">
    <citation type="submission" date="2020-11" db="EMBL/GenBank/DDBJ databases">
        <title>Fusibacter basophilias sp. nov.</title>
        <authorList>
            <person name="Qiu D."/>
        </authorList>
    </citation>
    <scope>NUCLEOTIDE SEQUENCE [LARGE SCALE GENOMIC DNA]</scope>
    <source>
        <strain evidence="3 4">Q10-2</strain>
    </source>
</reference>
<proteinExistence type="inferred from homology"/>
<accession>A0ABR9ZNX4</accession>
<name>A0ABR9ZNX4_9FIRM</name>